<dbReference type="EMBL" id="JAVIJP010000042">
    <property type="protein sequence ID" value="KAL3626845.1"/>
    <property type="molecule type" value="Genomic_DNA"/>
</dbReference>
<proteinExistence type="predicted"/>
<name>A0ABD3CDH2_9LAMI</name>
<reference evidence="3" key="1">
    <citation type="journal article" date="2024" name="IScience">
        <title>Strigolactones Initiate the Formation of Haustorium-like Structures in Castilleja.</title>
        <authorList>
            <person name="Buerger M."/>
            <person name="Peterson D."/>
            <person name="Chory J."/>
        </authorList>
    </citation>
    <scope>NUCLEOTIDE SEQUENCE [LARGE SCALE GENOMIC DNA]</scope>
</reference>
<feature type="chain" id="PRO_5044896830" description="Secreted protein" evidence="1">
    <location>
        <begin position="22"/>
        <end position="82"/>
    </location>
</feature>
<dbReference type="AlphaFoldDB" id="A0ABD3CDH2"/>
<evidence type="ECO:0008006" key="4">
    <source>
        <dbReference type="Google" id="ProtNLM"/>
    </source>
</evidence>
<evidence type="ECO:0000313" key="2">
    <source>
        <dbReference type="EMBL" id="KAL3626845.1"/>
    </source>
</evidence>
<evidence type="ECO:0000256" key="1">
    <source>
        <dbReference type="SAM" id="SignalP"/>
    </source>
</evidence>
<dbReference type="Proteomes" id="UP001632038">
    <property type="component" value="Unassembled WGS sequence"/>
</dbReference>
<organism evidence="2 3">
    <name type="scientific">Castilleja foliolosa</name>
    <dbReference type="NCBI Taxonomy" id="1961234"/>
    <lineage>
        <taxon>Eukaryota</taxon>
        <taxon>Viridiplantae</taxon>
        <taxon>Streptophyta</taxon>
        <taxon>Embryophyta</taxon>
        <taxon>Tracheophyta</taxon>
        <taxon>Spermatophyta</taxon>
        <taxon>Magnoliopsida</taxon>
        <taxon>eudicotyledons</taxon>
        <taxon>Gunneridae</taxon>
        <taxon>Pentapetalae</taxon>
        <taxon>asterids</taxon>
        <taxon>lamiids</taxon>
        <taxon>Lamiales</taxon>
        <taxon>Orobanchaceae</taxon>
        <taxon>Pedicularideae</taxon>
        <taxon>Castillejinae</taxon>
        <taxon>Castilleja</taxon>
    </lineage>
</organism>
<keyword evidence="1" id="KW-0732">Signal</keyword>
<gene>
    <name evidence="2" type="ORF">CASFOL_029250</name>
</gene>
<comment type="caution">
    <text evidence="2">The sequence shown here is derived from an EMBL/GenBank/DDBJ whole genome shotgun (WGS) entry which is preliminary data.</text>
</comment>
<evidence type="ECO:0000313" key="3">
    <source>
        <dbReference type="Proteomes" id="UP001632038"/>
    </source>
</evidence>
<keyword evidence="3" id="KW-1185">Reference proteome</keyword>
<feature type="signal peptide" evidence="1">
    <location>
        <begin position="1"/>
        <end position="21"/>
    </location>
</feature>
<accession>A0ABD3CDH2</accession>
<protein>
    <recommendedName>
        <fullName evidence="4">Secreted protein</fullName>
    </recommendedName>
</protein>
<sequence length="82" mass="9081">MVFSSTALSALLLIIRSSTSGELGFRRGVSTPLLGDFTSSAALHLPKKGEQITNFCWIYNESVAWTAVEHVVYLSWWAARMC</sequence>